<evidence type="ECO:0000256" key="3">
    <source>
        <dbReference type="PROSITE-ProRule" id="PRU00339"/>
    </source>
</evidence>
<dbReference type="InterPro" id="IPR011990">
    <property type="entry name" value="TPR-like_helical_dom_sf"/>
</dbReference>
<feature type="repeat" description="TPR" evidence="3">
    <location>
        <begin position="200"/>
        <end position="233"/>
    </location>
</feature>
<organism evidence="4 5">
    <name type="scientific">candidate division CSSED10-310 bacterium</name>
    <dbReference type="NCBI Taxonomy" id="2855610"/>
    <lineage>
        <taxon>Bacteria</taxon>
        <taxon>Bacteria division CSSED10-310</taxon>
    </lineage>
</organism>
<name>A0ABV6YUD6_UNCC1</name>
<dbReference type="PANTHER" id="PTHR45641">
    <property type="entry name" value="TETRATRICOPEPTIDE REPEAT PROTEIN (AFU_ORTHOLOGUE AFUA_6G03870)"/>
    <property type="match status" value="1"/>
</dbReference>
<dbReference type="SUPFAM" id="SSF48452">
    <property type="entry name" value="TPR-like"/>
    <property type="match status" value="1"/>
</dbReference>
<protein>
    <submittedName>
        <fullName evidence="4">Tetratricopeptide repeat protein</fullName>
    </submittedName>
</protein>
<evidence type="ECO:0000313" key="5">
    <source>
        <dbReference type="Proteomes" id="UP001594351"/>
    </source>
</evidence>
<sequence length="340" mass="39470">MPSKPCVSTIMRTFPVTLVIMVSIILIASNGVSIPTSSASDEDDKLPEFDKLWNYQHPDKTEAKFRELLPIAEKAGDISYHIQLLTQIARTQGLQQKFDEAHQTLDEAEKMVNDQYPLGKIRYLLERGRVFNSAKSPDKAKPLFIQAWEFGVKHKQDYYAVDAAHMMGIIETPIEALRWNEKALKYAEDPQHKKAKLWLGSLYNNIGWTYFDQKKYDQALELFQKDVKWYQEMKKPYQTRVARWSVAKTLRHQGKTQAALNMQQEILKEIEESKADADGYVFEELGECLYALDKKEAAQNYFAKAYKLLSKDQWLVRDEPERLERLKKLGKVETAEPVQK</sequence>
<evidence type="ECO:0000256" key="2">
    <source>
        <dbReference type="ARBA" id="ARBA00022803"/>
    </source>
</evidence>
<dbReference type="SMART" id="SM00028">
    <property type="entry name" value="TPR"/>
    <property type="match status" value="4"/>
</dbReference>
<dbReference type="EMBL" id="JBHPBY010000061">
    <property type="protein sequence ID" value="MFC1849816.1"/>
    <property type="molecule type" value="Genomic_DNA"/>
</dbReference>
<dbReference type="Gene3D" id="1.25.40.10">
    <property type="entry name" value="Tetratricopeptide repeat domain"/>
    <property type="match status" value="2"/>
</dbReference>
<accession>A0ABV6YUD6</accession>
<keyword evidence="2 3" id="KW-0802">TPR repeat</keyword>
<evidence type="ECO:0000313" key="4">
    <source>
        <dbReference type="EMBL" id="MFC1849816.1"/>
    </source>
</evidence>
<proteinExistence type="predicted"/>
<comment type="caution">
    <text evidence="4">The sequence shown here is derived from an EMBL/GenBank/DDBJ whole genome shotgun (WGS) entry which is preliminary data.</text>
</comment>
<dbReference type="InterPro" id="IPR019734">
    <property type="entry name" value="TPR_rpt"/>
</dbReference>
<reference evidence="4 5" key="1">
    <citation type="submission" date="2024-09" db="EMBL/GenBank/DDBJ databases">
        <title>Laminarin stimulates single cell rates of sulfate reduction while oxygen inhibits transcriptomic activity in coastal marine sediment.</title>
        <authorList>
            <person name="Lindsay M."/>
            <person name="Orcutt B."/>
            <person name="Emerson D."/>
            <person name="Stepanauskas R."/>
            <person name="D'Angelo T."/>
        </authorList>
    </citation>
    <scope>NUCLEOTIDE SEQUENCE [LARGE SCALE GENOMIC DNA]</scope>
    <source>
        <strain evidence="4">SAG AM-311-K15</strain>
    </source>
</reference>
<dbReference type="Proteomes" id="UP001594351">
    <property type="component" value="Unassembled WGS sequence"/>
</dbReference>
<dbReference type="PROSITE" id="PS50005">
    <property type="entry name" value="TPR"/>
    <property type="match status" value="1"/>
</dbReference>
<keyword evidence="1" id="KW-0677">Repeat</keyword>
<evidence type="ECO:0000256" key="1">
    <source>
        <dbReference type="ARBA" id="ARBA00022737"/>
    </source>
</evidence>
<gene>
    <name evidence="4" type="ORF">ACFL27_06370</name>
</gene>
<dbReference type="Pfam" id="PF13374">
    <property type="entry name" value="TPR_10"/>
    <property type="match status" value="1"/>
</dbReference>
<dbReference type="PANTHER" id="PTHR45641:SF1">
    <property type="entry name" value="AAA+ ATPASE DOMAIN-CONTAINING PROTEIN"/>
    <property type="match status" value="1"/>
</dbReference>
<keyword evidence="5" id="KW-1185">Reference proteome</keyword>